<evidence type="ECO:0000313" key="7">
    <source>
        <dbReference type="EMBL" id="CAD9822265.1"/>
    </source>
</evidence>
<dbReference type="SUPFAM" id="SSF51905">
    <property type="entry name" value="FAD/NAD(P)-binding domain"/>
    <property type="match status" value="1"/>
</dbReference>
<organism evidence="7">
    <name type="scientific">Attheya septentrionalis</name>
    <dbReference type="NCBI Taxonomy" id="420275"/>
    <lineage>
        <taxon>Eukaryota</taxon>
        <taxon>Sar</taxon>
        <taxon>Stramenopiles</taxon>
        <taxon>Ochrophyta</taxon>
        <taxon>Bacillariophyta</taxon>
        <taxon>Coscinodiscophyceae</taxon>
        <taxon>Chaetocerotophycidae</taxon>
        <taxon>Chaetocerotales</taxon>
        <taxon>Attheyaceae</taxon>
        <taxon>Attheya</taxon>
    </lineage>
</organism>
<feature type="domain" description="FAD-binding" evidence="6">
    <location>
        <begin position="107"/>
        <end position="286"/>
    </location>
</feature>
<dbReference type="InterPro" id="IPR002938">
    <property type="entry name" value="FAD-bd"/>
</dbReference>
<keyword evidence="3" id="KW-0560">Oxidoreductase</keyword>
<dbReference type="Gene3D" id="1.25.40.20">
    <property type="entry name" value="Ankyrin repeat-containing domain"/>
    <property type="match status" value="1"/>
</dbReference>
<evidence type="ECO:0000256" key="4">
    <source>
        <dbReference type="ARBA" id="ARBA00023033"/>
    </source>
</evidence>
<feature type="compositionally biased region" description="Polar residues" evidence="5">
    <location>
        <begin position="48"/>
        <end position="67"/>
    </location>
</feature>
<evidence type="ECO:0000256" key="1">
    <source>
        <dbReference type="ARBA" id="ARBA00022630"/>
    </source>
</evidence>
<evidence type="ECO:0000256" key="2">
    <source>
        <dbReference type="ARBA" id="ARBA00022827"/>
    </source>
</evidence>
<gene>
    <name evidence="7" type="ORF">ASEP1449_LOCUS14099</name>
</gene>
<accession>A0A7S2UJY2</accession>
<dbReference type="PANTHER" id="PTHR46972:SF1">
    <property type="entry name" value="FAD DEPENDENT OXIDOREDUCTASE DOMAIN-CONTAINING PROTEIN"/>
    <property type="match status" value="1"/>
</dbReference>
<evidence type="ECO:0000256" key="5">
    <source>
        <dbReference type="SAM" id="MobiDB-lite"/>
    </source>
</evidence>
<dbReference type="GO" id="GO:0071949">
    <property type="term" value="F:FAD binding"/>
    <property type="evidence" value="ECO:0007669"/>
    <property type="project" value="InterPro"/>
</dbReference>
<dbReference type="PRINTS" id="PR00420">
    <property type="entry name" value="RNGMNOXGNASE"/>
</dbReference>
<evidence type="ECO:0000259" key="6">
    <source>
        <dbReference type="Pfam" id="PF01494"/>
    </source>
</evidence>
<dbReference type="Pfam" id="PF01494">
    <property type="entry name" value="FAD_binding_3"/>
    <property type="match status" value="1"/>
</dbReference>
<dbReference type="InterPro" id="IPR036770">
    <property type="entry name" value="Ankyrin_rpt-contain_sf"/>
</dbReference>
<dbReference type="PANTHER" id="PTHR46972">
    <property type="entry name" value="MONOOXYGENASE ASQM-RELATED"/>
    <property type="match status" value="1"/>
</dbReference>
<dbReference type="InterPro" id="IPR036188">
    <property type="entry name" value="FAD/NAD-bd_sf"/>
</dbReference>
<keyword evidence="1" id="KW-0285">Flavoprotein</keyword>
<reference evidence="7" key="1">
    <citation type="submission" date="2021-01" db="EMBL/GenBank/DDBJ databases">
        <authorList>
            <person name="Corre E."/>
            <person name="Pelletier E."/>
            <person name="Niang G."/>
            <person name="Scheremetjew M."/>
            <person name="Finn R."/>
            <person name="Kale V."/>
            <person name="Holt S."/>
            <person name="Cochrane G."/>
            <person name="Meng A."/>
            <person name="Brown T."/>
            <person name="Cohen L."/>
        </authorList>
    </citation>
    <scope>NUCLEOTIDE SEQUENCE</scope>
    <source>
        <strain evidence="7">CCMP2084</strain>
    </source>
</reference>
<proteinExistence type="predicted"/>
<dbReference type="EMBL" id="HBHQ01020914">
    <property type="protein sequence ID" value="CAD9822265.1"/>
    <property type="molecule type" value="Transcribed_RNA"/>
</dbReference>
<feature type="compositionally biased region" description="Basic and acidic residues" evidence="5">
    <location>
        <begin position="68"/>
        <end position="82"/>
    </location>
</feature>
<feature type="region of interest" description="Disordered" evidence="5">
    <location>
        <begin position="1"/>
        <end position="101"/>
    </location>
</feature>
<dbReference type="AlphaFoldDB" id="A0A7S2UJY2"/>
<keyword evidence="4" id="KW-0503">Monooxygenase</keyword>
<protein>
    <recommendedName>
        <fullName evidence="6">FAD-binding domain-containing protein</fullName>
    </recommendedName>
</protein>
<name>A0A7S2UJY2_9STRA</name>
<feature type="compositionally biased region" description="Basic and acidic residues" evidence="5">
    <location>
        <begin position="38"/>
        <end position="47"/>
    </location>
</feature>
<dbReference type="Gene3D" id="3.50.50.60">
    <property type="entry name" value="FAD/NAD(P)-binding domain"/>
    <property type="match status" value="1"/>
</dbReference>
<evidence type="ECO:0000256" key="3">
    <source>
        <dbReference type="ARBA" id="ARBA00023002"/>
    </source>
</evidence>
<dbReference type="SUPFAM" id="SSF48403">
    <property type="entry name" value="Ankyrin repeat"/>
    <property type="match status" value="1"/>
</dbReference>
<dbReference type="GO" id="GO:0004497">
    <property type="term" value="F:monooxygenase activity"/>
    <property type="evidence" value="ECO:0007669"/>
    <property type="project" value="UniProtKB-KW"/>
</dbReference>
<keyword evidence="2" id="KW-0274">FAD</keyword>
<sequence>MPLGENSLKHNELTPVSEEPEQRLVKESVGSTGGSDGMKGRSSKEDTTTGAGSRSMSLTIEGNSESGKSSKDKKMREDHRQQNSELPGNKRKKKNKQSRLSLQDSHIGIIGCGMGGLSAAISLQQQGFTNITLWERDASRHERKDGYGLTLTYHPASVLAQLGLLEEVANHDSPSRAHYIFAPDGSIRGYFGNAFSASSRGKGQRGNLRVPRQVMRQIMLDKALYPTDPTQKPISIQWGKRLISFHKSSIPESNKVDLEFECGTKCTVDLLVGADGVRSMVAQKLLSHSPTFKNNPIKAAGLNRPASIGLRYLGIMIVLGIADFFHPLLDEQGFYTLDGNHRLFTMPFAGSRLDDEILNAEQNKKCVGTKGSDQTRNTRIHRRKVMWQLSYRLENEAEAKRWSQAGPVALRDEVLRRCQSWHEPVCDMIQATPLETVWGTGLMDRDPNTILQYMNVEKNQGRGTLPIVVLGDAVHAMSPFKGQGANQALADGPLLASWLRRSSIDAAVRGFTREMVARTAVKVAASRKAALHLHSPAILSGEAEFAGIQEDSIPQLLAVLQERRIGAHLGRSFDDGIRTVIKELSIGLTSVKKNELDLSPSASNQRKEHALLYAASGHTLDLRNMSIKYANDVRDAVDERKRSCLHLASLGGHYHTCRFLLSETYVSHTCVDQDSITPLDAAIVGGDAKTISLLTAKAQNMVW</sequence>